<evidence type="ECO:0000313" key="2">
    <source>
        <dbReference type="EMBL" id="RZF22857.1"/>
    </source>
</evidence>
<sequence>MMEITLTCKECGSGVSFHPNKDVSEVECQICHTKTEVHMNEDHEKGILKDCPCCKRKDFYKQKDFNRKVGVTLFVIAALLTLYMATTQYAPYSVAPFIILYIFDFALFKRLPPVVICYKCQTIFRKVCNISEIYDFNHEMNDRIVYSDHDFKGEQLDHH</sequence>
<keyword evidence="1" id="KW-0812">Transmembrane</keyword>
<reference evidence="3" key="1">
    <citation type="journal article" date="2019" name="Int. J. Syst. Evol. Microbiol.">
        <title>Halobacteriovorax valvorus sp. nov., a novel prokaryotic predator isolated from coastal seawater of China.</title>
        <authorList>
            <person name="Chen M.-X."/>
        </authorList>
    </citation>
    <scope>NUCLEOTIDE SEQUENCE [LARGE SCALE GENOMIC DNA]</scope>
    <source>
        <strain evidence="3">BL9</strain>
    </source>
</reference>
<comment type="caution">
    <text evidence="2">The sequence shown here is derived from an EMBL/GenBank/DDBJ whole genome shotgun (WGS) entry which is preliminary data.</text>
</comment>
<name>A0ABY0IJP8_9BACT</name>
<proteinExistence type="predicted"/>
<keyword evidence="1" id="KW-0472">Membrane</keyword>
<dbReference type="Proteomes" id="UP000443582">
    <property type="component" value="Unassembled WGS sequence"/>
</dbReference>
<feature type="transmembrane region" description="Helical" evidence="1">
    <location>
        <begin position="65"/>
        <end position="83"/>
    </location>
</feature>
<keyword evidence="3" id="KW-1185">Reference proteome</keyword>
<dbReference type="RefSeq" id="WP_114705801.1">
    <property type="nucleotide sequence ID" value="NZ_QDKL01000001.1"/>
</dbReference>
<organism evidence="2 3">
    <name type="scientific">Halobacteriovorax vibrionivorans</name>
    <dbReference type="NCBI Taxonomy" id="2152716"/>
    <lineage>
        <taxon>Bacteria</taxon>
        <taxon>Pseudomonadati</taxon>
        <taxon>Bdellovibrionota</taxon>
        <taxon>Bacteriovoracia</taxon>
        <taxon>Bacteriovoracales</taxon>
        <taxon>Halobacteriovoraceae</taxon>
        <taxon>Halobacteriovorax</taxon>
    </lineage>
</organism>
<evidence type="ECO:0000313" key="3">
    <source>
        <dbReference type="Proteomes" id="UP000443582"/>
    </source>
</evidence>
<feature type="transmembrane region" description="Helical" evidence="1">
    <location>
        <begin position="89"/>
        <end position="108"/>
    </location>
</feature>
<dbReference type="EMBL" id="QDKL01000001">
    <property type="protein sequence ID" value="RZF22857.1"/>
    <property type="molecule type" value="Genomic_DNA"/>
</dbReference>
<gene>
    <name evidence="2" type="ORF">DAY19_03530</name>
</gene>
<evidence type="ECO:0000256" key="1">
    <source>
        <dbReference type="SAM" id="Phobius"/>
    </source>
</evidence>
<accession>A0ABY0IJP8</accession>
<keyword evidence="1" id="KW-1133">Transmembrane helix</keyword>
<protein>
    <submittedName>
        <fullName evidence="2">Uncharacterized protein</fullName>
    </submittedName>
</protein>